<reference evidence="1" key="1">
    <citation type="submission" date="2022-06" db="EMBL/GenBank/DDBJ databases">
        <title>Lactococcus from bovine mastitis in China.</title>
        <authorList>
            <person name="Lin Y."/>
            <person name="Han B."/>
        </authorList>
    </citation>
    <scope>NUCLEOTIDE SEQUENCE</scope>
    <source>
        <strain evidence="1">Ningxia-I-26</strain>
    </source>
</reference>
<sequence>EDVKGVYIEVSRSVSHWKQGCWLNVGLRNISYQYSGRICVCGYEEGQLESSLPAYGGSSYVKQKAVLDY</sequence>
<accession>A0A9X4P787</accession>
<proteinExistence type="predicted"/>
<protein>
    <submittedName>
        <fullName evidence="1">Uncharacterized protein</fullName>
    </submittedName>
</protein>
<evidence type="ECO:0000313" key="1">
    <source>
        <dbReference type="EMBL" id="MDG6146514.1"/>
    </source>
</evidence>
<dbReference type="Proteomes" id="UP001153199">
    <property type="component" value="Unassembled WGS sequence"/>
</dbReference>
<feature type="non-terminal residue" evidence="1">
    <location>
        <position position="69"/>
    </location>
</feature>
<comment type="caution">
    <text evidence="1">The sequence shown here is derived from an EMBL/GenBank/DDBJ whole genome shotgun (WGS) entry which is preliminary data.</text>
</comment>
<evidence type="ECO:0000313" key="2">
    <source>
        <dbReference type="Proteomes" id="UP001153199"/>
    </source>
</evidence>
<feature type="non-terminal residue" evidence="1">
    <location>
        <position position="1"/>
    </location>
</feature>
<gene>
    <name evidence="1" type="ORF">NF717_12795</name>
</gene>
<keyword evidence="2" id="KW-1185">Reference proteome</keyword>
<organism evidence="1 2">
    <name type="scientific">Lactococcus formosensis</name>
    <dbReference type="NCBI Taxonomy" id="1281486"/>
    <lineage>
        <taxon>Bacteria</taxon>
        <taxon>Bacillati</taxon>
        <taxon>Bacillota</taxon>
        <taxon>Bacilli</taxon>
        <taxon>Lactobacillales</taxon>
        <taxon>Streptococcaceae</taxon>
        <taxon>Lactococcus</taxon>
    </lineage>
</organism>
<name>A0A9X4P787_9LACT</name>
<dbReference type="RefSeq" id="WP_279369286.1">
    <property type="nucleotide sequence ID" value="NZ_JAMWFV010000361.1"/>
</dbReference>
<dbReference type="AlphaFoldDB" id="A0A9X4P787"/>
<dbReference type="EMBL" id="JAMWFV010000361">
    <property type="protein sequence ID" value="MDG6146514.1"/>
    <property type="molecule type" value="Genomic_DNA"/>
</dbReference>